<dbReference type="AlphaFoldDB" id="A0A645CWI4"/>
<dbReference type="GO" id="GO:0004222">
    <property type="term" value="F:metalloendopeptidase activity"/>
    <property type="evidence" value="ECO:0007669"/>
    <property type="project" value="TreeGrafter"/>
</dbReference>
<evidence type="ECO:0000313" key="2">
    <source>
        <dbReference type="EMBL" id="MPM81218.1"/>
    </source>
</evidence>
<dbReference type="EMBL" id="VSSQ01030625">
    <property type="protein sequence ID" value="MPM81218.1"/>
    <property type="molecule type" value="Genomic_DNA"/>
</dbReference>
<proteinExistence type="predicted"/>
<sequence>MDIKAEKGTAVVAVAEGVVKNVDRTTEGVFVEIDHQNGLVTRYANLDEKLSVKKGDKVKASQEIGKVGNTTNLAYEEYGTYLHFEVLKDGKNVDPAAYVSYKK</sequence>
<dbReference type="InterPro" id="IPR050570">
    <property type="entry name" value="Cell_wall_metabolism_enzyme"/>
</dbReference>
<protein>
    <recommendedName>
        <fullName evidence="1">M23ase beta-sheet core domain-containing protein</fullName>
    </recommendedName>
</protein>
<feature type="domain" description="M23ase beta-sheet core" evidence="1">
    <location>
        <begin position="1"/>
        <end position="95"/>
    </location>
</feature>
<dbReference type="PANTHER" id="PTHR21666">
    <property type="entry name" value="PEPTIDASE-RELATED"/>
    <property type="match status" value="1"/>
</dbReference>
<dbReference type="Gene3D" id="2.70.70.10">
    <property type="entry name" value="Glucose Permease (Domain IIA)"/>
    <property type="match status" value="1"/>
</dbReference>
<dbReference type="CDD" id="cd12797">
    <property type="entry name" value="M23_peptidase"/>
    <property type="match status" value="1"/>
</dbReference>
<organism evidence="2">
    <name type="scientific">bioreactor metagenome</name>
    <dbReference type="NCBI Taxonomy" id="1076179"/>
    <lineage>
        <taxon>unclassified sequences</taxon>
        <taxon>metagenomes</taxon>
        <taxon>ecological metagenomes</taxon>
    </lineage>
</organism>
<accession>A0A645CWI4</accession>
<dbReference type="InterPro" id="IPR011055">
    <property type="entry name" value="Dup_hybrid_motif"/>
</dbReference>
<dbReference type="Pfam" id="PF01551">
    <property type="entry name" value="Peptidase_M23"/>
    <property type="match status" value="1"/>
</dbReference>
<gene>
    <name evidence="2" type="ORF">SDC9_128270</name>
</gene>
<evidence type="ECO:0000259" key="1">
    <source>
        <dbReference type="Pfam" id="PF01551"/>
    </source>
</evidence>
<dbReference type="InterPro" id="IPR016047">
    <property type="entry name" value="M23ase_b-sheet_dom"/>
</dbReference>
<comment type="caution">
    <text evidence="2">The sequence shown here is derived from an EMBL/GenBank/DDBJ whole genome shotgun (WGS) entry which is preliminary data.</text>
</comment>
<dbReference type="SUPFAM" id="SSF51261">
    <property type="entry name" value="Duplicated hybrid motif"/>
    <property type="match status" value="1"/>
</dbReference>
<reference evidence="2" key="1">
    <citation type="submission" date="2019-08" db="EMBL/GenBank/DDBJ databases">
        <authorList>
            <person name="Kucharzyk K."/>
            <person name="Murdoch R.W."/>
            <person name="Higgins S."/>
            <person name="Loffler F."/>
        </authorList>
    </citation>
    <scope>NUCLEOTIDE SEQUENCE</scope>
</reference>
<name>A0A645CWI4_9ZZZZ</name>
<dbReference type="PANTHER" id="PTHR21666:SF270">
    <property type="entry name" value="MUREIN HYDROLASE ACTIVATOR ENVC"/>
    <property type="match status" value="1"/>
</dbReference>